<keyword evidence="3" id="KW-0408">Iron</keyword>
<dbReference type="PANTHER" id="PTHR19359">
    <property type="entry name" value="CYTOCHROME B5"/>
    <property type="match status" value="1"/>
</dbReference>
<evidence type="ECO:0000256" key="2">
    <source>
        <dbReference type="ARBA" id="ARBA00022723"/>
    </source>
</evidence>
<comment type="similarity">
    <text evidence="4">Belongs to the cytochrome b5 family.</text>
</comment>
<proteinExistence type="inferred from homology"/>
<evidence type="ECO:0000256" key="4">
    <source>
        <dbReference type="ARBA" id="ARBA00038168"/>
    </source>
</evidence>
<dbReference type="AlphaFoldDB" id="A0A154PM82"/>
<dbReference type="InterPro" id="IPR001199">
    <property type="entry name" value="Cyt_B5-like_heme/steroid-bd"/>
</dbReference>
<dbReference type="InterPro" id="IPR050668">
    <property type="entry name" value="Cytochrome_b5"/>
</dbReference>
<dbReference type="Proteomes" id="UP000076502">
    <property type="component" value="Unassembled WGS sequence"/>
</dbReference>
<dbReference type="SMART" id="SM01117">
    <property type="entry name" value="Cyt-b5"/>
    <property type="match status" value="1"/>
</dbReference>
<dbReference type="EMBL" id="KQ434978">
    <property type="protein sequence ID" value="KZC12969.1"/>
    <property type="molecule type" value="Genomic_DNA"/>
</dbReference>
<evidence type="ECO:0000256" key="3">
    <source>
        <dbReference type="ARBA" id="ARBA00023004"/>
    </source>
</evidence>
<dbReference type="SUPFAM" id="SSF55856">
    <property type="entry name" value="Cytochrome b5-like heme/steroid binding domain"/>
    <property type="match status" value="1"/>
</dbReference>
<dbReference type="GO" id="GO:0046872">
    <property type="term" value="F:metal ion binding"/>
    <property type="evidence" value="ECO:0007669"/>
    <property type="project" value="UniProtKB-KW"/>
</dbReference>
<dbReference type="OrthoDB" id="260519at2759"/>
<dbReference type="STRING" id="178035.A0A154PM82"/>
<evidence type="ECO:0000313" key="6">
    <source>
        <dbReference type="EMBL" id="KZC12969.1"/>
    </source>
</evidence>
<dbReference type="GO" id="GO:0016020">
    <property type="term" value="C:membrane"/>
    <property type="evidence" value="ECO:0007669"/>
    <property type="project" value="TreeGrafter"/>
</dbReference>
<reference evidence="6 7" key="1">
    <citation type="submission" date="2015-07" db="EMBL/GenBank/DDBJ databases">
        <title>The genome of Dufourea novaeangliae.</title>
        <authorList>
            <person name="Pan H."/>
            <person name="Kapheim K."/>
        </authorList>
    </citation>
    <scope>NUCLEOTIDE SEQUENCE [LARGE SCALE GENOMIC DNA]</scope>
    <source>
        <strain evidence="6">0120121106</strain>
        <tissue evidence="6">Whole body</tissue>
    </source>
</reference>
<organism evidence="6 7">
    <name type="scientific">Dufourea novaeangliae</name>
    <name type="common">Sweat bee</name>
    <dbReference type="NCBI Taxonomy" id="178035"/>
    <lineage>
        <taxon>Eukaryota</taxon>
        <taxon>Metazoa</taxon>
        <taxon>Ecdysozoa</taxon>
        <taxon>Arthropoda</taxon>
        <taxon>Hexapoda</taxon>
        <taxon>Insecta</taxon>
        <taxon>Pterygota</taxon>
        <taxon>Neoptera</taxon>
        <taxon>Endopterygota</taxon>
        <taxon>Hymenoptera</taxon>
        <taxon>Apocrita</taxon>
        <taxon>Aculeata</taxon>
        <taxon>Apoidea</taxon>
        <taxon>Anthophila</taxon>
        <taxon>Halictidae</taxon>
        <taxon>Rophitinae</taxon>
        <taxon>Dufourea</taxon>
    </lineage>
</organism>
<dbReference type="Gene3D" id="3.10.120.10">
    <property type="entry name" value="Cytochrome b5-like heme/steroid binding domain"/>
    <property type="match status" value="1"/>
</dbReference>
<dbReference type="PROSITE" id="PS50255">
    <property type="entry name" value="CYTOCHROME_B5_2"/>
    <property type="match status" value="1"/>
</dbReference>
<name>A0A154PM82_DUFNO</name>
<keyword evidence="2" id="KW-0479">Metal-binding</keyword>
<accession>A0A154PM82</accession>
<dbReference type="PRINTS" id="PR00363">
    <property type="entry name" value="CYTOCHROMEB5"/>
</dbReference>
<evidence type="ECO:0000313" key="7">
    <source>
        <dbReference type="Proteomes" id="UP000076502"/>
    </source>
</evidence>
<dbReference type="Pfam" id="PF00173">
    <property type="entry name" value="Cyt-b5"/>
    <property type="match status" value="1"/>
</dbReference>
<sequence>MDLLSLTLRSIDLRDSILQNDDFLDSNREVGAVERLPKQIKEEPKTSIKEESKELKTISLDEVAWHDTVDNCWVVIYDFVYDCTDLLTEHPGGSDVILEYAGRDATLAFIGTGHSRAARSNLERYLIGELPPEERIFRVPDGLKIDGF</sequence>
<feature type="domain" description="Cytochrome b5 heme-binding" evidence="5">
    <location>
        <begin position="55"/>
        <end position="131"/>
    </location>
</feature>
<gene>
    <name evidence="6" type="ORF">WN55_04866</name>
</gene>
<dbReference type="InterPro" id="IPR036400">
    <property type="entry name" value="Cyt_B5-like_heme/steroid_sf"/>
</dbReference>
<dbReference type="PANTHER" id="PTHR19359:SF41">
    <property type="entry name" value="GEO08203P1"/>
    <property type="match status" value="1"/>
</dbReference>
<evidence type="ECO:0000256" key="1">
    <source>
        <dbReference type="ARBA" id="ARBA00022617"/>
    </source>
</evidence>
<evidence type="ECO:0000259" key="5">
    <source>
        <dbReference type="PROSITE" id="PS50255"/>
    </source>
</evidence>
<protein>
    <submittedName>
        <fullName evidence="6">Cytochrome b5</fullName>
    </submittedName>
</protein>
<keyword evidence="7" id="KW-1185">Reference proteome</keyword>
<dbReference type="GO" id="GO:0020037">
    <property type="term" value="F:heme binding"/>
    <property type="evidence" value="ECO:0007669"/>
    <property type="project" value="TreeGrafter"/>
</dbReference>
<keyword evidence="1" id="KW-0349">Heme</keyword>